<keyword evidence="2" id="KW-1185">Reference proteome</keyword>
<gene>
    <name evidence="1" type="ORF">QAD02_010267</name>
</gene>
<protein>
    <submittedName>
        <fullName evidence="1">Uncharacterized protein</fullName>
    </submittedName>
</protein>
<evidence type="ECO:0000313" key="2">
    <source>
        <dbReference type="Proteomes" id="UP001239111"/>
    </source>
</evidence>
<comment type="caution">
    <text evidence="1">The sequence shown here is derived from an EMBL/GenBank/DDBJ whole genome shotgun (WGS) entry which is preliminary data.</text>
</comment>
<name>A0ACC2NBL5_9HYME</name>
<dbReference type="EMBL" id="CM056744">
    <property type="protein sequence ID" value="KAJ8668604.1"/>
    <property type="molecule type" value="Genomic_DNA"/>
</dbReference>
<reference evidence="1" key="1">
    <citation type="submission" date="2023-04" db="EMBL/GenBank/DDBJ databases">
        <title>A chromosome-level genome assembly of the parasitoid wasp Eretmocerus hayati.</title>
        <authorList>
            <person name="Zhong Y."/>
            <person name="Liu S."/>
            <person name="Liu Y."/>
        </authorList>
    </citation>
    <scope>NUCLEOTIDE SEQUENCE</scope>
    <source>
        <strain evidence="1">ZJU_SS_LIU_2023</strain>
    </source>
</reference>
<organism evidence="1 2">
    <name type="scientific">Eretmocerus hayati</name>
    <dbReference type="NCBI Taxonomy" id="131215"/>
    <lineage>
        <taxon>Eukaryota</taxon>
        <taxon>Metazoa</taxon>
        <taxon>Ecdysozoa</taxon>
        <taxon>Arthropoda</taxon>
        <taxon>Hexapoda</taxon>
        <taxon>Insecta</taxon>
        <taxon>Pterygota</taxon>
        <taxon>Neoptera</taxon>
        <taxon>Endopterygota</taxon>
        <taxon>Hymenoptera</taxon>
        <taxon>Apocrita</taxon>
        <taxon>Proctotrupomorpha</taxon>
        <taxon>Chalcidoidea</taxon>
        <taxon>Aphelinidae</taxon>
        <taxon>Aphelininae</taxon>
        <taxon>Eretmocerus</taxon>
    </lineage>
</organism>
<dbReference type="Proteomes" id="UP001239111">
    <property type="component" value="Chromosome 4"/>
</dbReference>
<evidence type="ECO:0000313" key="1">
    <source>
        <dbReference type="EMBL" id="KAJ8668604.1"/>
    </source>
</evidence>
<proteinExistence type="predicted"/>
<sequence>MNIRLFAQLESLPESKLIEILTERCIEIPNFKTMKRSDLIDMFRRISLPQPQRRYNESKQLGKKLSDLRINRRISVAIEQDHSLYQSIISSQKNSSNGSSCTKPKQSESMNSSKMEVHLSNPSENGYKRKISDKEVSSQAEARKRQKITWP</sequence>
<accession>A0ACC2NBL5</accession>